<keyword evidence="3" id="KW-1185">Reference proteome</keyword>
<proteinExistence type="predicted"/>
<dbReference type="InterPro" id="IPR032979">
    <property type="entry name" value="ENGase"/>
</dbReference>
<dbReference type="Proteomes" id="UP000006352">
    <property type="component" value="Unassembled WGS sequence"/>
</dbReference>
<gene>
    <name evidence="2" type="ORF">FIBRA_07151</name>
</gene>
<dbReference type="Gene3D" id="2.60.120.260">
    <property type="entry name" value="Galactose-binding domain-like"/>
    <property type="match status" value="1"/>
</dbReference>
<organism evidence="2 3">
    <name type="scientific">Fibroporia radiculosa</name>
    <dbReference type="NCBI Taxonomy" id="599839"/>
    <lineage>
        <taxon>Eukaryota</taxon>
        <taxon>Fungi</taxon>
        <taxon>Dikarya</taxon>
        <taxon>Basidiomycota</taxon>
        <taxon>Agaricomycotina</taxon>
        <taxon>Agaricomycetes</taxon>
        <taxon>Polyporales</taxon>
        <taxon>Fibroporiaceae</taxon>
        <taxon>Fibroporia</taxon>
    </lineage>
</organism>
<sequence>MPLRGSGHSNAVLDDAPYFTSLAELDVWASKPSAKLTSVIPYHSRSQDLSADGQGRLLVCHDYKGGYTEAPSKLAYTFNFWSRCDTFIYYSRESSFSHHRVTIPPSGWINAAHRQGVKMLGTLIFEGSGQSDCLRLLVGLLPQAGPGMRSSDTSLPLSPHYARLLATLAYQRGFDGYLLNIECPLIGNVEQTQVLAAWISLLEGELRRQVGTHAQVIWYDSVVVTGDLRWQNRLNNYNLPFFLPSTGFFTNYTWPPHYPSRTAQYFLSLDPALISRPKSLQDIFVGVDVWGRGQHGGGGFGSYRAITHIDPKSLGLSVALFGQAWTWETEQDKPGFTWETWWDYERKLWVGPPDATDTVVVPPEQLQSGRPGCDHGKFAPIVSFFPGRSPPNPTELPFLTWFSPGVGRAWFINGMKILEAHEGWTDLDKTTSLGDMLWPRPPAEWEDGRKEPLPEVIASLLMDDAWLGGSSVNLALSISGSEAEDAFFRCIWVPIQSLSVTPGLLYDMTLTYKATSDRPVDFDLGLSVRLSGEGAGSDRVEITPLALEGPSTQHDWTRMAITFKIPLDSLADVSVSSGLLVGFAMEDPTEAIHIDVHLGLLSVHPTSMPSSRSIHNARILWADFQREPVHTHRFSGTLTWQIAATLSPLNNIPISRDSENIEPLWKPAALFPSFAHFNVYVQPYPVDGRVHSPDEATFIGTTGLDGREHRFYVDPACLPPSLSEARVARFYVQGVTDRGHVLSWDRCAYVDVRV</sequence>
<accession>J4H4G5</accession>
<dbReference type="STRING" id="599839.J4H4G5"/>
<name>J4H4G5_9APHY</name>
<dbReference type="PANTHER" id="PTHR13246:SF1">
    <property type="entry name" value="CYTOSOLIC ENDO-BETA-N-ACETYLGLUCOSAMINIDASE"/>
    <property type="match status" value="1"/>
</dbReference>
<evidence type="ECO:0000313" key="3">
    <source>
        <dbReference type="Proteomes" id="UP000006352"/>
    </source>
</evidence>
<dbReference type="RefSeq" id="XP_012184237.1">
    <property type="nucleotide sequence ID" value="XM_012328847.1"/>
</dbReference>
<evidence type="ECO:0000259" key="1">
    <source>
        <dbReference type="Pfam" id="PF03644"/>
    </source>
</evidence>
<dbReference type="PANTHER" id="PTHR13246">
    <property type="entry name" value="ENDO BETA N-ACETYLGLUCOSAMINIDASE"/>
    <property type="match status" value="1"/>
</dbReference>
<protein>
    <recommendedName>
        <fullName evidence="1">Cytosolic endo-beta-N-acetylglucosaminidase TIM barrel domain-containing protein</fullName>
    </recommendedName>
</protein>
<evidence type="ECO:0000313" key="2">
    <source>
        <dbReference type="EMBL" id="CCM04954.1"/>
    </source>
</evidence>
<dbReference type="AlphaFoldDB" id="J4H4G5"/>
<dbReference type="InParanoid" id="J4H4G5"/>
<dbReference type="InterPro" id="IPR005201">
    <property type="entry name" value="TIM_ENGase"/>
</dbReference>
<dbReference type="Gene3D" id="3.20.20.80">
    <property type="entry name" value="Glycosidases"/>
    <property type="match status" value="1"/>
</dbReference>
<dbReference type="GO" id="GO:0033925">
    <property type="term" value="F:mannosyl-glycoprotein endo-beta-N-acetylglucosaminidase activity"/>
    <property type="evidence" value="ECO:0007669"/>
    <property type="project" value="UniProtKB-EC"/>
</dbReference>
<dbReference type="GO" id="GO:0005829">
    <property type="term" value="C:cytosol"/>
    <property type="evidence" value="ECO:0007669"/>
    <property type="project" value="UniProtKB-SubCell"/>
</dbReference>
<dbReference type="OrthoDB" id="284473at2759"/>
<dbReference type="HOGENOM" id="CLU_016511_0_0_1"/>
<feature type="domain" description="Cytosolic endo-beta-N-acetylglucosaminidase TIM barrel" evidence="1">
    <location>
        <begin position="69"/>
        <end position="410"/>
    </location>
</feature>
<dbReference type="GeneID" id="24099865"/>
<dbReference type="EMBL" id="HE797174">
    <property type="protein sequence ID" value="CCM04954.1"/>
    <property type="molecule type" value="Genomic_DNA"/>
</dbReference>
<dbReference type="Pfam" id="PF03644">
    <property type="entry name" value="Glyco_hydro_85"/>
    <property type="match status" value="1"/>
</dbReference>
<reference evidence="2 3" key="1">
    <citation type="journal article" date="2012" name="Appl. Environ. Microbiol.">
        <title>Short-read sequencing for genomic analysis of the brown rot fungus Fibroporia radiculosa.</title>
        <authorList>
            <person name="Tang J.D."/>
            <person name="Perkins A.D."/>
            <person name="Sonstegard T.S."/>
            <person name="Schroeder S.G."/>
            <person name="Burgess S.C."/>
            <person name="Diehl S.V."/>
        </authorList>
    </citation>
    <scope>NUCLEOTIDE SEQUENCE [LARGE SCALE GENOMIC DNA]</scope>
    <source>
        <strain evidence="2 3">TFFH 294</strain>
    </source>
</reference>